<comment type="pathway">
    <text evidence="1">Siderophore biosynthesis.</text>
</comment>
<dbReference type="GO" id="GO:0019290">
    <property type="term" value="P:siderophore biosynthetic process"/>
    <property type="evidence" value="ECO:0007669"/>
    <property type="project" value="InterPro"/>
</dbReference>
<accession>A0A1I0IFD4</accession>
<dbReference type="Pfam" id="PF13523">
    <property type="entry name" value="Acetyltransf_8"/>
    <property type="match status" value="1"/>
</dbReference>
<keyword evidence="2" id="KW-0046">Antibiotic resistance</keyword>
<dbReference type="InterPro" id="IPR000182">
    <property type="entry name" value="GNAT_dom"/>
</dbReference>
<dbReference type="SMART" id="SM01006">
    <property type="entry name" value="AlcB"/>
    <property type="match status" value="1"/>
</dbReference>
<dbReference type="GO" id="GO:0016410">
    <property type="term" value="F:N-acyltransferase activity"/>
    <property type="evidence" value="ECO:0007669"/>
    <property type="project" value="TreeGrafter"/>
</dbReference>
<dbReference type="EMBL" id="FOHO01000016">
    <property type="protein sequence ID" value="SET95336.1"/>
    <property type="molecule type" value="Genomic_DNA"/>
</dbReference>
<keyword evidence="5" id="KW-1185">Reference proteome</keyword>
<proteinExistence type="predicted"/>
<protein>
    <submittedName>
        <fullName evidence="4">Aminoglycoside 6'-N-acetyltransferase</fullName>
    </submittedName>
</protein>
<dbReference type="Proteomes" id="UP000199180">
    <property type="component" value="Unassembled WGS sequence"/>
</dbReference>
<evidence type="ECO:0000259" key="3">
    <source>
        <dbReference type="PROSITE" id="PS51186"/>
    </source>
</evidence>
<evidence type="ECO:0000256" key="1">
    <source>
        <dbReference type="ARBA" id="ARBA00004924"/>
    </source>
</evidence>
<dbReference type="PANTHER" id="PTHR31438:SF1">
    <property type="entry name" value="LYSINE N-ACYLTRANSFERASE C17G9.06C-RELATED"/>
    <property type="match status" value="1"/>
</dbReference>
<keyword evidence="4" id="KW-0808">Transferase</keyword>
<dbReference type="PANTHER" id="PTHR31438">
    <property type="entry name" value="LYSINE N-ACYLTRANSFERASE C17G9.06C-RELATED"/>
    <property type="match status" value="1"/>
</dbReference>
<evidence type="ECO:0000313" key="5">
    <source>
        <dbReference type="Proteomes" id="UP000199180"/>
    </source>
</evidence>
<name>A0A1I0IFD4_9RHOB</name>
<dbReference type="PROSITE" id="PS51186">
    <property type="entry name" value="GNAT"/>
    <property type="match status" value="1"/>
</dbReference>
<feature type="domain" description="N-acetyltransferase" evidence="3">
    <location>
        <begin position="12"/>
        <end position="166"/>
    </location>
</feature>
<dbReference type="InterPro" id="IPR019432">
    <property type="entry name" value="Acyltransferase_MbtK/IucB-like"/>
</dbReference>
<evidence type="ECO:0000313" key="4">
    <source>
        <dbReference type="EMBL" id="SET95336.1"/>
    </source>
</evidence>
<gene>
    <name evidence="4" type="ORF">SAMN04489858_11624</name>
</gene>
<dbReference type="STRING" id="364199.SAMN04489858_11624"/>
<organism evidence="4 5">
    <name type="scientific">Paracoccus homiensis</name>
    <dbReference type="NCBI Taxonomy" id="364199"/>
    <lineage>
        <taxon>Bacteria</taxon>
        <taxon>Pseudomonadati</taxon>
        <taxon>Pseudomonadota</taxon>
        <taxon>Alphaproteobacteria</taxon>
        <taxon>Rhodobacterales</taxon>
        <taxon>Paracoccaceae</taxon>
        <taxon>Paracoccus</taxon>
    </lineage>
</organism>
<dbReference type="SUPFAM" id="SSF55729">
    <property type="entry name" value="Acyl-CoA N-acyltransferases (Nat)"/>
    <property type="match status" value="1"/>
</dbReference>
<dbReference type="Gene3D" id="3.40.630.30">
    <property type="match status" value="1"/>
</dbReference>
<reference evidence="4 5" key="1">
    <citation type="submission" date="2016-10" db="EMBL/GenBank/DDBJ databases">
        <authorList>
            <person name="de Groot N.N."/>
        </authorList>
    </citation>
    <scope>NUCLEOTIDE SEQUENCE [LARGE SCALE GENOMIC DNA]</scope>
    <source>
        <strain evidence="4 5">DSM 17862</strain>
    </source>
</reference>
<dbReference type="AlphaFoldDB" id="A0A1I0IFD4"/>
<evidence type="ECO:0000256" key="2">
    <source>
        <dbReference type="ARBA" id="ARBA00023251"/>
    </source>
</evidence>
<dbReference type="InterPro" id="IPR016181">
    <property type="entry name" value="Acyl_CoA_acyltransferase"/>
</dbReference>
<sequence>MTVPPKASMPDYGFRPVAESDLPMLAEWLRDPRVARWWQGSDRQITLLRADLEQGVMQQVIATRGDLPLGYAQYYPAQHWPAPHFAHLPADTIALDVFGAPQGWGQGGAWLHALCDRLLQKASTLAIDPAPDNLRAIRAYQKAGFSGDLTAADADGHPVRVMTRRR</sequence>
<dbReference type="GO" id="GO:0046677">
    <property type="term" value="P:response to antibiotic"/>
    <property type="evidence" value="ECO:0007669"/>
    <property type="project" value="UniProtKB-KW"/>
</dbReference>